<proteinExistence type="predicted"/>
<reference evidence="4" key="1">
    <citation type="journal article" date="2023" name="Commun. Biol.">
        <title>Genome analysis of Parmales, the sister group of diatoms, reveals the evolutionary specialization of diatoms from phago-mixotrophs to photoautotrophs.</title>
        <authorList>
            <person name="Ban H."/>
            <person name="Sato S."/>
            <person name="Yoshikawa S."/>
            <person name="Yamada K."/>
            <person name="Nakamura Y."/>
            <person name="Ichinomiya M."/>
            <person name="Sato N."/>
            <person name="Blanc-Mathieu R."/>
            <person name="Endo H."/>
            <person name="Kuwata A."/>
            <person name="Ogata H."/>
        </authorList>
    </citation>
    <scope>NUCLEOTIDE SEQUENCE [LARGE SCALE GENOMIC DNA]</scope>
    <source>
        <strain evidence="4">NIES 3701</strain>
    </source>
</reference>
<keyword evidence="2" id="KW-1133">Transmembrane helix</keyword>
<name>A0A9W7DU33_9STRA</name>
<dbReference type="PANTHER" id="PTHR21329:SF3">
    <property type="entry name" value="PHOSPHATIDYLINOSITOL N-ACETYLGLUCOSAMINYLTRANSFERASE SUBUNIT Q"/>
    <property type="match status" value="1"/>
</dbReference>
<comment type="caution">
    <text evidence="3">The sequence shown here is derived from an EMBL/GenBank/DDBJ whole genome shotgun (WGS) entry which is preliminary data.</text>
</comment>
<keyword evidence="4" id="KW-1185">Reference proteome</keyword>
<feature type="transmembrane region" description="Helical" evidence="2">
    <location>
        <begin position="312"/>
        <end position="336"/>
    </location>
</feature>
<evidence type="ECO:0000313" key="4">
    <source>
        <dbReference type="Proteomes" id="UP001165085"/>
    </source>
</evidence>
<evidence type="ECO:0000256" key="2">
    <source>
        <dbReference type="SAM" id="Phobius"/>
    </source>
</evidence>
<dbReference type="GO" id="GO:0005783">
    <property type="term" value="C:endoplasmic reticulum"/>
    <property type="evidence" value="ECO:0007669"/>
    <property type="project" value="TreeGrafter"/>
</dbReference>
<dbReference type="Pfam" id="PF05024">
    <property type="entry name" value="Gpi1"/>
    <property type="match status" value="1"/>
</dbReference>
<dbReference type="EMBL" id="BRXY01000039">
    <property type="protein sequence ID" value="GMH56329.1"/>
    <property type="molecule type" value="Genomic_DNA"/>
</dbReference>
<feature type="compositionally biased region" description="Polar residues" evidence="1">
    <location>
        <begin position="113"/>
        <end position="122"/>
    </location>
</feature>
<dbReference type="GO" id="GO:0016020">
    <property type="term" value="C:membrane"/>
    <property type="evidence" value="ECO:0007669"/>
    <property type="project" value="InterPro"/>
</dbReference>
<protein>
    <submittedName>
        <fullName evidence="3">Uncharacterized protein</fullName>
    </submittedName>
</protein>
<evidence type="ECO:0000256" key="1">
    <source>
        <dbReference type="SAM" id="MobiDB-lite"/>
    </source>
</evidence>
<gene>
    <name evidence="3" type="ORF">TrST_g4146</name>
</gene>
<dbReference type="InterPro" id="IPR007720">
    <property type="entry name" value="PigQ/GPI1"/>
</dbReference>
<keyword evidence="2" id="KW-0812">Transmembrane</keyword>
<dbReference type="GO" id="GO:0006506">
    <property type="term" value="P:GPI anchor biosynthetic process"/>
    <property type="evidence" value="ECO:0007669"/>
    <property type="project" value="InterPro"/>
</dbReference>
<accession>A0A9W7DU33</accession>
<feature type="region of interest" description="Disordered" evidence="1">
    <location>
        <begin position="97"/>
        <end position="123"/>
    </location>
</feature>
<organism evidence="3 4">
    <name type="scientific">Triparma strigata</name>
    <dbReference type="NCBI Taxonomy" id="1606541"/>
    <lineage>
        <taxon>Eukaryota</taxon>
        <taxon>Sar</taxon>
        <taxon>Stramenopiles</taxon>
        <taxon>Ochrophyta</taxon>
        <taxon>Bolidophyceae</taxon>
        <taxon>Parmales</taxon>
        <taxon>Triparmaceae</taxon>
        <taxon>Triparma</taxon>
    </lineage>
</organism>
<dbReference type="Proteomes" id="UP001165085">
    <property type="component" value="Unassembled WGS sequence"/>
</dbReference>
<dbReference type="PANTHER" id="PTHR21329">
    <property type="entry name" value="PHOSPHATIDYLINOSITOL N-ACETYLGLUCOSAMINYLTRANSFERASE SUBUNIT Q-RELATED"/>
    <property type="match status" value="1"/>
</dbReference>
<evidence type="ECO:0000313" key="3">
    <source>
        <dbReference type="EMBL" id="GMH56329.1"/>
    </source>
</evidence>
<dbReference type="OrthoDB" id="10604691at2759"/>
<sequence length="416" mass="45846">MLLLVDSTAIPTHDPDSPTGFFTGSPITPGSDIVLCTLSSTPSRSSRAKVSGTFSTASLGLSLQVRKPSAASSSSHTILQYCPEDLPPNFDFSILQSSPPPNVNCPEPRAPQQKPTTTNNKPLPNATLKHLRLLFKNHPRPTLLQILLDTLLFLPLPYLLPHILPHLLNLPQTLNSTFFSKTSLSFLANNPLGIKMNPELSVNLSNEIGLLTSTTTSFITSLLSKIPPSTTPTPHPCLFLLAPFGLSTTLSLLSDVLYLLTLPTRLAYFLCRAISLSTLWLLRSLYKLTSSVKVNPLRERSDTYIAADEMELLLIVTSLVILLFLVTTVTTFHAYAFASYSVAEALRLLVRTQLVVLLSIFDAVFQRALDDIPCYSVSYKLMVPNTYKLHGSEKSKLSRCIILIQKQIIKINEMNE</sequence>
<dbReference type="AlphaFoldDB" id="A0A9W7DU33"/>
<keyword evidence="2" id="KW-0472">Membrane</keyword>